<dbReference type="InterPro" id="IPR011032">
    <property type="entry name" value="GroES-like_sf"/>
</dbReference>
<dbReference type="Pfam" id="PF00166">
    <property type="entry name" value="Cpn10"/>
    <property type="match status" value="1"/>
</dbReference>
<name>A0A6J7WZ53_9CAUD</name>
<dbReference type="GO" id="GO:0044183">
    <property type="term" value="F:protein folding chaperone"/>
    <property type="evidence" value="ECO:0007669"/>
    <property type="project" value="InterPro"/>
</dbReference>
<evidence type="ECO:0000313" key="2">
    <source>
        <dbReference type="EMBL" id="CAB5223087.1"/>
    </source>
</evidence>
<dbReference type="GO" id="GO:0005524">
    <property type="term" value="F:ATP binding"/>
    <property type="evidence" value="ECO:0007669"/>
    <property type="project" value="InterPro"/>
</dbReference>
<sequence length="82" mass="9057">MSLQALQDCLIVRPDMEKHELFILLRQKQTGTGVVISVGPEAKDVKVGDKVLFGDSIGQDLKYEGDNLLVMRESHTLGVFDA</sequence>
<gene>
    <name evidence="2" type="ORF">UFOVP372_54</name>
</gene>
<dbReference type="CDD" id="cd00320">
    <property type="entry name" value="cpn10"/>
    <property type="match status" value="1"/>
</dbReference>
<organism evidence="2">
    <name type="scientific">uncultured Caudovirales phage</name>
    <dbReference type="NCBI Taxonomy" id="2100421"/>
    <lineage>
        <taxon>Viruses</taxon>
        <taxon>Duplodnaviria</taxon>
        <taxon>Heunggongvirae</taxon>
        <taxon>Uroviricota</taxon>
        <taxon>Caudoviricetes</taxon>
        <taxon>Peduoviridae</taxon>
        <taxon>Maltschvirus</taxon>
        <taxon>Maltschvirus maltsch</taxon>
    </lineage>
</organism>
<protein>
    <submittedName>
        <fullName evidence="2">Co-chaperonin GroES</fullName>
    </submittedName>
</protein>
<dbReference type="SMART" id="SM00883">
    <property type="entry name" value="Cpn10"/>
    <property type="match status" value="1"/>
</dbReference>
<dbReference type="InterPro" id="IPR020818">
    <property type="entry name" value="Chaperonin_GroES"/>
</dbReference>
<dbReference type="SUPFAM" id="SSF50129">
    <property type="entry name" value="GroES-like"/>
    <property type="match status" value="1"/>
</dbReference>
<keyword evidence="1" id="KW-0143">Chaperone</keyword>
<proteinExistence type="predicted"/>
<evidence type="ECO:0000256" key="1">
    <source>
        <dbReference type="ARBA" id="ARBA00023186"/>
    </source>
</evidence>
<accession>A0A6J7WZ53</accession>
<dbReference type="Gene3D" id="2.30.33.40">
    <property type="entry name" value="GroES chaperonin"/>
    <property type="match status" value="1"/>
</dbReference>
<dbReference type="InterPro" id="IPR037124">
    <property type="entry name" value="Chaperonin_GroES_sf"/>
</dbReference>
<dbReference type="PRINTS" id="PR00297">
    <property type="entry name" value="CHAPERONIN10"/>
</dbReference>
<reference evidence="2" key="1">
    <citation type="submission" date="2020-05" db="EMBL/GenBank/DDBJ databases">
        <authorList>
            <person name="Chiriac C."/>
            <person name="Salcher M."/>
            <person name="Ghai R."/>
            <person name="Kavagutti S V."/>
        </authorList>
    </citation>
    <scope>NUCLEOTIDE SEQUENCE</scope>
</reference>
<dbReference type="EMBL" id="LR798302">
    <property type="protein sequence ID" value="CAB5223087.1"/>
    <property type="molecule type" value="Genomic_DNA"/>
</dbReference>